<dbReference type="InterPro" id="IPR012349">
    <property type="entry name" value="Split_barrel_FMN-bd"/>
</dbReference>
<dbReference type="RefSeq" id="WP_251781203.1">
    <property type="nucleotide sequence ID" value="NZ_JAMKFE010000021.1"/>
</dbReference>
<organism evidence="1 2">
    <name type="scientific">Caldimonas mangrovi</name>
    <dbReference type="NCBI Taxonomy" id="2944811"/>
    <lineage>
        <taxon>Bacteria</taxon>
        <taxon>Pseudomonadati</taxon>
        <taxon>Pseudomonadota</taxon>
        <taxon>Betaproteobacteria</taxon>
        <taxon>Burkholderiales</taxon>
        <taxon>Sphaerotilaceae</taxon>
        <taxon>Caldimonas</taxon>
    </lineage>
</organism>
<dbReference type="Proteomes" id="UP001165541">
    <property type="component" value="Unassembled WGS sequence"/>
</dbReference>
<name>A0ABT0YV75_9BURK</name>
<gene>
    <name evidence="1" type="ORF">M8A51_24265</name>
</gene>
<dbReference type="PANTHER" id="PTHR35802:SF1">
    <property type="entry name" value="PROTEASE SYNTHASE AND SPORULATION PROTEIN PAI 2"/>
    <property type="match status" value="1"/>
</dbReference>
<dbReference type="Gene3D" id="2.30.110.10">
    <property type="entry name" value="Electron Transport, Fmn-binding Protein, Chain A"/>
    <property type="match status" value="1"/>
</dbReference>
<keyword evidence="2" id="KW-1185">Reference proteome</keyword>
<reference evidence="1" key="1">
    <citation type="submission" date="2022-05" db="EMBL/GenBank/DDBJ databases">
        <title>Schlegelella sp. nov., isolated from mangrove soil.</title>
        <authorList>
            <person name="Liu Y."/>
            <person name="Ge X."/>
            <person name="Liu W."/>
        </authorList>
    </citation>
    <scope>NUCLEOTIDE SEQUENCE</scope>
    <source>
        <strain evidence="1">S2-27</strain>
    </source>
</reference>
<dbReference type="EMBL" id="JAMKFE010000021">
    <property type="protein sequence ID" value="MCM5682659.1"/>
    <property type="molecule type" value="Genomic_DNA"/>
</dbReference>
<comment type="caution">
    <text evidence="1">The sequence shown here is derived from an EMBL/GenBank/DDBJ whole genome shotgun (WGS) entry which is preliminary data.</text>
</comment>
<dbReference type="PIRSF" id="PIRSF010372">
    <property type="entry name" value="PaiB"/>
    <property type="match status" value="1"/>
</dbReference>
<accession>A0ABT0YV75</accession>
<dbReference type="PANTHER" id="PTHR35802">
    <property type="entry name" value="PROTEASE SYNTHASE AND SPORULATION PROTEIN PAI 2"/>
    <property type="match status" value="1"/>
</dbReference>
<dbReference type="SUPFAM" id="SSF50475">
    <property type="entry name" value="FMN-binding split barrel"/>
    <property type="match status" value="1"/>
</dbReference>
<proteinExistence type="predicted"/>
<protein>
    <submittedName>
        <fullName evidence="1">FMN-binding negative transcriptional regulator</fullName>
    </submittedName>
</protein>
<evidence type="ECO:0000313" key="1">
    <source>
        <dbReference type="EMBL" id="MCM5682659.1"/>
    </source>
</evidence>
<dbReference type="InterPro" id="IPR007396">
    <property type="entry name" value="TR_PAI2-type"/>
</dbReference>
<evidence type="ECO:0000313" key="2">
    <source>
        <dbReference type="Proteomes" id="UP001165541"/>
    </source>
</evidence>
<sequence length="213" mass="23387">MYTPKHFEEHDPGVLHGLIRAYPLGTWVTSAGGELLVNHVPFLLHAERGEHGTLVAHVPRANPVWQSFSREQPSAVVFQGPQAYVSPSWYPSKHANGKAVPTWNYAVVHAHGMPRVIDDPLWLLAHVSELSDTHEAGHAVPWKVSDAPTDFIEKLLAVLVGIEIPIARLEGKWKVSQNRPRHDKLGILAGLQARGGEDSRAMGELVGRFVGPA</sequence>
<dbReference type="Pfam" id="PF04299">
    <property type="entry name" value="FMN_bind_2"/>
    <property type="match status" value="1"/>
</dbReference>